<dbReference type="OrthoDB" id="7663182at2759"/>
<name>A0A5J4UXF9_9EUKA</name>
<gene>
    <name evidence="2" type="ORF">EZS28_029457</name>
</gene>
<sequence length="323" mass="36807">MSARRRKPKKDITQPIQPKQLRVDSPEHSDPTPIAPESKNESTDLTSSVAVDLTSDKTNEIVEQPFKRNLRPRKQPIKMEKDFVSSDGGDKDDRYNNSASNNEVEDVKQTKKVKSKHTSKSKPKTKQVKKKKKKKQIKSENESSNNQENEEDQEEEQDQQIGPYHPLHHWSRKRIGFHLETGGDLSNPVKNCIGQSVALFLGSNRGWNCRQIKDDEIARFKSSSETRTLQQAEEIKKISKKDQKQEDSEEIEGSDLNPIPFSRLVLPHSTYLVNLATKDNSHFNQSVERLKMELSLSVRLGVGAVNFHPGSTKNELTREKGCQ</sequence>
<dbReference type="AlphaFoldDB" id="A0A5J4UXF9"/>
<organism evidence="2 3">
    <name type="scientific">Streblomastix strix</name>
    <dbReference type="NCBI Taxonomy" id="222440"/>
    <lineage>
        <taxon>Eukaryota</taxon>
        <taxon>Metamonada</taxon>
        <taxon>Preaxostyla</taxon>
        <taxon>Oxymonadida</taxon>
        <taxon>Streblomastigidae</taxon>
        <taxon>Streblomastix</taxon>
    </lineage>
</organism>
<dbReference type="InterPro" id="IPR001719">
    <property type="entry name" value="AP_endonuc_2"/>
</dbReference>
<dbReference type="Proteomes" id="UP000324800">
    <property type="component" value="Unassembled WGS sequence"/>
</dbReference>
<dbReference type="SUPFAM" id="SSF51658">
    <property type="entry name" value="Xylose isomerase-like"/>
    <property type="match status" value="1"/>
</dbReference>
<feature type="compositionally biased region" description="Basic and acidic residues" evidence="1">
    <location>
        <begin position="21"/>
        <end position="30"/>
    </location>
</feature>
<dbReference type="GO" id="GO:0008270">
    <property type="term" value="F:zinc ion binding"/>
    <property type="evidence" value="ECO:0007669"/>
    <property type="project" value="InterPro"/>
</dbReference>
<feature type="compositionally biased region" description="Acidic residues" evidence="1">
    <location>
        <begin position="148"/>
        <end position="158"/>
    </location>
</feature>
<dbReference type="PANTHER" id="PTHR21445">
    <property type="entry name" value="ENDONUCLEASE IV ENDODEOXYRIBONUCLEASE IV"/>
    <property type="match status" value="1"/>
</dbReference>
<reference evidence="2 3" key="1">
    <citation type="submission" date="2019-03" db="EMBL/GenBank/DDBJ databases">
        <title>Single cell metagenomics reveals metabolic interactions within the superorganism composed of flagellate Streblomastix strix and complex community of Bacteroidetes bacteria on its surface.</title>
        <authorList>
            <person name="Treitli S.C."/>
            <person name="Kolisko M."/>
            <person name="Husnik F."/>
            <person name="Keeling P."/>
            <person name="Hampl V."/>
        </authorList>
    </citation>
    <scope>NUCLEOTIDE SEQUENCE [LARGE SCALE GENOMIC DNA]</scope>
    <source>
        <strain evidence="2">ST1C</strain>
    </source>
</reference>
<dbReference type="GO" id="GO:0003677">
    <property type="term" value="F:DNA binding"/>
    <property type="evidence" value="ECO:0007669"/>
    <property type="project" value="InterPro"/>
</dbReference>
<feature type="compositionally biased region" description="Basic residues" evidence="1">
    <location>
        <begin position="110"/>
        <end position="136"/>
    </location>
</feature>
<feature type="compositionally biased region" description="Basic and acidic residues" evidence="1">
    <location>
        <begin position="233"/>
        <end position="246"/>
    </location>
</feature>
<dbReference type="PANTHER" id="PTHR21445:SF0">
    <property type="entry name" value="APURINIC-APYRIMIDINIC ENDONUCLEASE"/>
    <property type="match status" value="1"/>
</dbReference>
<dbReference type="InterPro" id="IPR036237">
    <property type="entry name" value="Xyl_isomerase-like_sf"/>
</dbReference>
<dbReference type="GO" id="GO:0006284">
    <property type="term" value="P:base-excision repair"/>
    <property type="evidence" value="ECO:0007669"/>
    <property type="project" value="TreeGrafter"/>
</dbReference>
<protein>
    <submittedName>
        <fullName evidence="2">Uncharacterized protein</fullName>
    </submittedName>
</protein>
<accession>A0A5J4UXF9</accession>
<feature type="compositionally biased region" description="Basic and acidic residues" evidence="1">
    <location>
        <begin position="77"/>
        <end position="95"/>
    </location>
</feature>
<proteinExistence type="predicted"/>
<feature type="region of interest" description="Disordered" evidence="1">
    <location>
        <begin position="222"/>
        <end position="255"/>
    </location>
</feature>
<dbReference type="GO" id="GO:0008081">
    <property type="term" value="F:phosphoric diester hydrolase activity"/>
    <property type="evidence" value="ECO:0007669"/>
    <property type="project" value="TreeGrafter"/>
</dbReference>
<comment type="caution">
    <text evidence="2">The sequence shown here is derived from an EMBL/GenBank/DDBJ whole genome shotgun (WGS) entry which is preliminary data.</text>
</comment>
<evidence type="ECO:0000313" key="2">
    <source>
        <dbReference type="EMBL" id="KAA6375017.1"/>
    </source>
</evidence>
<dbReference type="GO" id="GO:0003906">
    <property type="term" value="F:DNA-(apurinic or apyrimidinic site) endonuclease activity"/>
    <property type="evidence" value="ECO:0007669"/>
    <property type="project" value="TreeGrafter"/>
</dbReference>
<evidence type="ECO:0000313" key="3">
    <source>
        <dbReference type="Proteomes" id="UP000324800"/>
    </source>
</evidence>
<dbReference type="Gene3D" id="3.20.20.150">
    <property type="entry name" value="Divalent-metal-dependent TIM barrel enzymes"/>
    <property type="match status" value="1"/>
</dbReference>
<evidence type="ECO:0000256" key="1">
    <source>
        <dbReference type="SAM" id="MobiDB-lite"/>
    </source>
</evidence>
<feature type="region of interest" description="Disordered" evidence="1">
    <location>
        <begin position="1"/>
        <end position="160"/>
    </location>
</feature>
<dbReference type="EMBL" id="SNRW01011535">
    <property type="protein sequence ID" value="KAA6375017.1"/>
    <property type="molecule type" value="Genomic_DNA"/>
</dbReference>